<feature type="domain" description="TonB-dependent receptor-like beta-barrel" evidence="13">
    <location>
        <begin position="243"/>
        <end position="669"/>
    </location>
</feature>
<dbReference type="Gene3D" id="2.40.170.20">
    <property type="entry name" value="TonB-dependent receptor, beta-barrel domain"/>
    <property type="match status" value="1"/>
</dbReference>
<dbReference type="Pfam" id="PF00593">
    <property type="entry name" value="TonB_dep_Rec_b-barrel"/>
    <property type="match status" value="1"/>
</dbReference>
<dbReference type="PANTHER" id="PTHR32552:SF90">
    <property type="entry name" value="METAL-PSEUDOPALINE RECEPTOR CNTO"/>
    <property type="match status" value="1"/>
</dbReference>
<evidence type="ECO:0000256" key="3">
    <source>
        <dbReference type="ARBA" id="ARBA00022448"/>
    </source>
</evidence>
<dbReference type="EMBL" id="JACIDH010000003">
    <property type="protein sequence ID" value="MBB3878888.1"/>
    <property type="molecule type" value="Genomic_DNA"/>
</dbReference>
<comment type="subcellular location">
    <subcellularLocation>
        <location evidence="1 10">Cell outer membrane</location>
        <topology evidence="1 10">Multi-pass membrane protein</topology>
    </subcellularLocation>
</comment>
<keyword evidence="4 10" id="KW-1134">Transmembrane beta strand</keyword>
<evidence type="ECO:0000256" key="4">
    <source>
        <dbReference type="ARBA" id="ARBA00022452"/>
    </source>
</evidence>
<keyword evidence="3 10" id="KW-0813">Transport</keyword>
<evidence type="ECO:0000256" key="2">
    <source>
        <dbReference type="ARBA" id="ARBA00009810"/>
    </source>
</evidence>
<evidence type="ECO:0000256" key="7">
    <source>
        <dbReference type="ARBA" id="ARBA00023136"/>
    </source>
</evidence>
<evidence type="ECO:0000313" key="15">
    <source>
        <dbReference type="EMBL" id="MBB3878888.1"/>
    </source>
</evidence>
<organism evidence="15 16">
    <name type="scientific">Sphingomonas pseudosanguinis</name>
    <dbReference type="NCBI Taxonomy" id="413712"/>
    <lineage>
        <taxon>Bacteria</taxon>
        <taxon>Pseudomonadati</taxon>
        <taxon>Pseudomonadota</taxon>
        <taxon>Alphaproteobacteria</taxon>
        <taxon>Sphingomonadales</taxon>
        <taxon>Sphingomonadaceae</taxon>
        <taxon>Sphingomonas</taxon>
    </lineage>
</organism>
<dbReference type="Proteomes" id="UP000538670">
    <property type="component" value="Unassembled WGS sequence"/>
</dbReference>
<evidence type="ECO:0000259" key="13">
    <source>
        <dbReference type="Pfam" id="PF00593"/>
    </source>
</evidence>
<accession>A0A7W6ABE8</accession>
<evidence type="ECO:0000256" key="12">
    <source>
        <dbReference type="SAM" id="SignalP"/>
    </source>
</evidence>
<proteinExistence type="inferred from homology"/>
<dbReference type="GO" id="GO:0038023">
    <property type="term" value="F:signaling receptor activity"/>
    <property type="evidence" value="ECO:0007669"/>
    <property type="project" value="InterPro"/>
</dbReference>
<evidence type="ECO:0000256" key="6">
    <source>
        <dbReference type="ARBA" id="ARBA00023077"/>
    </source>
</evidence>
<dbReference type="NCBIfam" id="TIGR01783">
    <property type="entry name" value="TonB-siderophor"/>
    <property type="match status" value="1"/>
</dbReference>
<dbReference type="GO" id="GO:0015344">
    <property type="term" value="F:siderophore uptake transmembrane transporter activity"/>
    <property type="evidence" value="ECO:0007669"/>
    <property type="project" value="TreeGrafter"/>
</dbReference>
<evidence type="ECO:0000256" key="5">
    <source>
        <dbReference type="ARBA" id="ARBA00022692"/>
    </source>
</evidence>
<evidence type="ECO:0000256" key="10">
    <source>
        <dbReference type="PROSITE-ProRule" id="PRU01360"/>
    </source>
</evidence>
<feature type="signal peptide" evidence="12">
    <location>
        <begin position="1"/>
        <end position="31"/>
    </location>
</feature>
<dbReference type="Gene3D" id="2.170.130.10">
    <property type="entry name" value="TonB-dependent receptor, plug domain"/>
    <property type="match status" value="1"/>
</dbReference>
<name>A0A7W6ABE8_9SPHN</name>
<dbReference type="RefSeq" id="WP_221211411.1">
    <property type="nucleotide sequence ID" value="NZ_JACIDH010000003.1"/>
</dbReference>
<evidence type="ECO:0000256" key="1">
    <source>
        <dbReference type="ARBA" id="ARBA00004571"/>
    </source>
</evidence>
<keyword evidence="7 10" id="KW-0472">Membrane</keyword>
<keyword evidence="5 10" id="KW-0812">Transmembrane</keyword>
<keyword evidence="8 15" id="KW-0675">Receptor</keyword>
<feature type="domain" description="TonB-dependent receptor plug" evidence="14">
    <location>
        <begin position="73"/>
        <end position="172"/>
    </location>
</feature>
<dbReference type="PROSITE" id="PS52016">
    <property type="entry name" value="TONB_DEPENDENT_REC_3"/>
    <property type="match status" value="1"/>
</dbReference>
<dbReference type="InterPro" id="IPR000531">
    <property type="entry name" value="Beta-barrel_TonB"/>
</dbReference>
<gene>
    <name evidence="15" type="ORF">GGR48_001307</name>
</gene>
<dbReference type="InterPro" id="IPR012910">
    <property type="entry name" value="Plug_dom"/>
</dbReference>
<dbReference type="GO" id="GO:0009279">
    <property type="term" value="C:cell outer membrane"/>
    <property type="evidence" value="ECO:0007669"/>
    <property type="project" value="UniProtKB-SubCell"/>
</dbReference>
<dbReference type="PANTHER" id="PTHR32552">
    <property type="entry name" value="FERRICHROME IRON RECEPTOR-RELATED"/>
    <property type="match status" value="1"/>
</dbReference>
<reference evidence="15 16" key="1">
    <citation type="submission" date="2020-08" db="EMBL/GenBank/DDBJ databases">
        <title>Genomic Encyclopedia of Type Strains, Phase IV (KMG-IV): sequencing the most valuable type-strain genomes for metagenomic binning, comparative biology and taxonomic classification.</title>
        <authorList>
            <person name="Goeker M."/>
        </authorList>
    </citation>
    <scope>NUCLEOTIDE SEQUENCE [LARGE SCALE GENOMIC DNA]</scope>
    <source>
        <strain evidence="15 16">DSM 19512</strain>
    </source>
</reference>
<evidence type="ECO:0000259" key="14">
    <source>
        <dbReference type="Pfam" id="PF07715"/>
    </source>
</evidence>
<dbReference type="InterPro" id="IPR037066">
    <property type="entry name" value="Plug_dom_sf"/>
</dbReference>
<comment type="caution">
    <text evidence="15">The sequence shown here is derived from an EMBL/GenBank/DDBJ whole genome shotgun (WGS) entry which is preliminary data.</text>
</comment>
<dbReference type="Pfam" id="PF07715">
    <property type="entry name" value="Plug"/>
    <property type="match status" value="1"/>
</dbReference>
<protein>
    <submittedName>
        <fullName evidence="15">Iron complex outermembrane receptor protein</fullName>
    </submittedName>
</protein>
<feature type="chain" id="PRO_5031221590" evidence="12">
    <location>
        <begin position="32"/>
        <end position="700"/>
    </location>
</feature>
<keyword evidence="16" id="KW-1185">Reference proteome</keyword>
<keyword evidence="6 11" id="KW-0798">TonB box</keyword>
<dbReference type="InterPro" id="IPR036942">
    <property type="entry name" value="Beta-barrel_TonB_sf"/>
</dbReference>
<evidence type="ECO:0000256" key="8">
    <source>
        <dbReference type="ARBA" id="ARBA00023170"/>
    </source>
</evidence>
<evidence type="ECO:0000256" key="11">
    <source>
        <dbReference type="RuleBase" id="RU003357"/>
    </source>
</evidence>
<evidence type="ECO:0000256" key="9">
    <source>
        <dbReference type="ARBA" id="ARBA00023237"/>
    </source>
</evidence>
<sequence>MSPVLSRPSHRSISALAWVLALGALPLTAQAQEAADQQSFTDQDESRGSDIVVLGTRSTVDRTQSSDRVTERMSQSSRSIERDILDAAGTYRLSDALELVSGFSQQNNRGGVIDNFAVRGFLGTPDGGAEYYLNGFLANRGMAPPRDPATTERIEVLKGPAGALFGDVDPGGRVNIVTKVPRFTPHANAMVSYGSFNTRRVELDATGPLSRTLAARIVVAGEDSDGWRDTVTLRRRVVSPSLTWQPSEALRLTYTGEFSQFDTPFDRGIPAINGDANALPLSNYYGEPSNGITKSRNNQHQITGLAELGGGWTLNGGMVWRKGTLRGLSADQSRIVGTSLWRQRRSRDFSVDDLSARLELAGQIGQHRVSVGVKGYRFFYGERWMRINPSAAAPYAIDLFNPVYGSTAAPLRPFTNNDESRWAGTFYVQDMWDVTDRLTLVGGARIDPYRQKIVNNNTGSTGRNINEPVNFRVGARYRVTDAIAVHANWGENFSLNTGTDRNGNGFGPETGRGYEVGIAAKLPGIDMAATWFDIRKKDILTTDPVDPNFLAPVGSMVSRGIELDASARLGQRWQIVANYAWLDAKADDATFPTPAVLNVPEHSGTLLVVHRVPTPRGDWQLSGGVAYVGDRAGSLTANPIILPEYVKVKAAIEAPVVQGLRFRLEADNLLDQRYAASSYSALWIYPGAPRTVRASLRMEI</sequence>
<dbReference type="InterPro" id="IPR039426">
    <property type="entry name" value="TonB-dep_rcpt-like"/>
</dbReference>
<evidence type="ECO:0000313" key="16">
    <source>
        <dbReference type="Proteomes" id="UP000538670"/>
    </source>
</evidence>
<keyword evidence="12" id="KW-0732">Signal</keyword>
<dbReference type="CDD" id="cd01347">
    <property type="entry name" value="ligand_gated_channel"/>
    <property type="match status" value="1"/>
</dbReference>
<dbReference type="InterPro" id="IPR010105">
    <property type="entry name" value="TonB_sidphr_rcpt"/>
</dbReference>
<keyword evidence="9 10" id="KW-0998">Cell outer membrane</keyword>
<comment type="similarity">
    <text evidence="2 10 11">Belongs to the TonB-dependent receptor family.</text>
</comment>
<dbReference type="GO" id="GO:0015891">
    <property type="term" value="P:siderophore transport"/>
    <property type="evidence" value="ECO:0007669"/>
    <property type="project" value="InterPro"/>
</dbReference>
<dbReference type="SUPFAM" id="SSF56935">
    <property type="entry name" value="Porins"/>
    <property type="match status" value="1"/>
</dbReference>
<dbReference type="AlphaFoldDB" id="A0A7W6ABE8"/>